<dbReference type="AlphaFoldDB" id="A0A8R1ECZ6"/>
<dbReference type="EnsemblMetazoa" id="CJA32482.1">
    <property type="protein sequence ID" value="CJA32482.1"/>
    <property type="gene ID" value="WBGene00208329"/>
</dbReference>
<evidence type="ECO:0000313" key="3">
    <source>
        <dbReference type="Proteomes" id="UP000005237"/>
    </source>
</evidence>
<dbReference type="Proteomes" id="UP000005237">
    <property type="component" value="Unassembled WGS sequence"/>
</dbReference>
<evidence type="ECO:0000256" key="1">
    <source>
        <dbReference type="SAM" id="Phobius"/>
    </source>
</evidence>
<accession>A0A8R1ECZ6</accession>
<protein>
    <submittedName>
        <fullName evidence="2">Uncharacterized protein</fullName>
    </submittedName>
</protein>
<name>A0A8R1ECZ6_CAEJA</name>
<organism evidence="2 3">
    <name type="scientific">Caenorhabditis japonica</name>
    <dbReference type="NCBI Taxonomy" id="281687"/>
    <lineage>
        <taxon>Eukaryota</taxon>
        <taxon>Metazoa</taxon>
        <taxon>Ecdysozoa</taxon>
        <taxon>Nematoda</taxon>
        <taxon>Chromadorea</taxon>
        <taxon>Rhabditida</taxon>
        <taxon>Rhabditina</taxon>
        <taxon>Rhabditomorpha</taxon>
        <taxon>Rhabditoidea</taxon>
        <taxon>Rhabditidae</taxon>
        <taxon>Peloderinae</taxon>
        <taxon>Caenorhabditis</taxon>
    </lineage>
</organism>
<proteinExistence type="predicted"/>
<evidence type="ECO:0000313" key="2">
    <source>
        <dbReference type="EnsemblMetazoa" id="CJA32482.1"/>
    </source>
</evidence>
<reference evidence="3" key="1">
    <citation type="submission" date="2010-08" db="EMBL/GenBank/DDBJ databases">
        <authorList>
            <consortium name="Caenorhabditis japonica Sequencing Consortium"/>
            <person name="Wilson R.K."/>
        </authorList>
    </citation>
    <scope>NUCLEOTIDE SEQUENCE [LARGE SCALE GENOMIC DNA]</scope>
    <source>
        <strain evidence="3">DF5081</strain>
    </source>
</reference>
<keyword evidence="1" id="KW-0812">Transmembrane</keyword>
<keyword evidence="1" id="KW-0472">Membrane</keyword>
<keyword evidence="3" id="KW-1185">Reference proteome</keyword>
<sequence length="71" mass="7953">MTVLDINEQLKTNKQTSTNIFSKLFLASDVCVSFSTASGLLALILMTVLVCLIFSILLCYRHQTVKLKFSH</sequence>
<reference evidence="2" key="2">
    <citation type="submission" date="2022-06" db="UniProtKB">
        <authorList>
            <consortium name="EnsemblMetazoa"/>
        </authorList>
    </citation>
    <scope>IDENTIFICATION</scope>
    <source>
        <strain evidence="2">DF5081</strain>
    </source>
</reference>
<keyword evidence="1" id="KW-1133">Transmembrane helix</keyword>
<feature type="transmembrane region" description="Helical" evidence="1">
    <location>
        <begin position="40"/>
        <end position="60"/>
    </location>
</feature>